<dbReference type="InterPro" id="IPR001300">
    <property type="entry name" value="Peptidase_C2_calpain_cat"/>
</dbReference>
<evidence type="ECO:0000256" key="4">
    <source>
        <dbReference type="ARBA" id="ARBA00022807"/>
    </source>
</evidence>
<evidence type="ECO:0000313" key="10">
    <source>
        <dbReference type="Proteomes" id="UP000789396"/>
    </source>
</evidence>
<evidence type="ECO:0000256" key="3">
    <source>
        <dbReference type="ARBA" id="ARBA00022801"/>
    </source>
</evidence>
<name>A0A9N9JFN6_9GLOM</name>
<evidence type="ECO:0000259" key="8">
    <source>
        <dbReference type="PROSITE" id="PS50203"/>
    </source>
</evidence>
<dbReference type="GO" id="GO:0004198">
    <property type="term" value="F:calcium-dependent cysteine-type endopeptidase activity"/>
    <property type="evidence" value="ECO:0007669"/>
    <property type="project" value="InterPro"/>
</dbReference>
<feature type="non-terminal residue" evidence="9">
    <location>
        <position position="1"/>
    </location>
</feature>
<evidence type="ECO:0000256" key="1">
    <source>
        <dbReference type="ARBA" id="ARBA00007623"/>
    </source>
</evidence>
<evidence type="ECO:0000256" key="2">
    <source>
        <dbReference type="ARBA" id="ARBA00022670"/>
    </source>
</evidence>
<feature type="active site" evidence="5">
    <location>
        <position position="123"/>
    </location>
</feature>
<reference evidence="9" key="1">
    <citation type="submission" date="2021-06" db="EMBL/GenBank/DDBJ databases">
        <authorList>
            <person name="Kallberg Y."/>
            <person name="Tangrot J."/>
            <person name="Rosling A."/>
        </authorList>
    </citation>
    <scope>NUCLEOTIDE SEQUENCE</scope>
    <source>
        <strain evidence="9">IN212</strain>
    </source>
</reference>
<dbReference type="OrthoDB" id="424753at2759"/>
<dbReference type="Proteomes" id="UP000789396">
    <property type="component" value="Unassembled WGS sequence"/>
</dbReference>
<keyword evidence="3" id="KW-0378">Hydrolase</keyword>
<keyword evidence="4" id="KW-0788">Thiol protease</keyword>
<gene>
    <name evidence="9" type="ORF">RFULGI_LOCUS15455</name>
</gene>
<keyword evidence="2" id="KW-0645">Protease</keyword>
<keyword evidence="10" id="KW-1185">Reference proteome</keyword>
<dbReference type="PANTHER" id="PTHR10183">
    <property type="entry name" value="CALPAIN"/>
    <property type="match status" value="1"/>
</dbReference>
<sequence length="130" mass="15306">EFKWTFDKSFDHLNDPNSDSDSFIWYTRKEINFAATSNLEHAIQQTEEKVAKIAAEYRGQNRKFRDREFDIYVNMNDCLYNSKKVKFTATNNVKRVTDIYKNPQFFINGVEPNDIRQGEVGDCWFVASLA</sequence>
<dbReference type="InterPro" id="IPR022684">
    <property type="entry name" value="Calpain_cysteine_protease"/>
</dbReference>
<protein>
    <submittedName>
        <fullName evidence="9">16177_t:CDS:1</fullName>
    </submittedName>
</protein>
<feature type="domain" description="Calpain catalytic" evidence="8">
    <location>
        <begin position="94"/>
        <end position="130"/>
    </location>
</feature>
<feature type="coiled-coil region" evidence="7">
    <location>
        <begin position="36"/>
        <end position="63"/>
    </location>
</feature>
<comment type="caution">
    <text evidence="9">The sequence shown here is derived from an EMBL/GenBank/DDBJ whole genome shotgun (WGS) entry which is preliminary data.</text>
</comment>
<evidence type="ECO:0000256" key="5">
    <source>
        <dbReference type="PIRSR" id="PIRSR622684-1"/>
    </source>
</evidence>
<dbReference type="GO" id="GO:0006508">
    <property type="term" value="P:proteolysis"/>
    <property type="evidence" value="ECO:0007669"/>
    <property type="project" value="UniProtKB-KW"/>
</dbReference>
<organism evidence="9 10">
    <name type="scientific">Racocetra fulgida</name>
    <dbReference type="NCBI Taxonomy" id="60492"/>
    <lineage>
        <taxon>Eukaryota</taxon>
        <taxon>Fungi</taxon>
        <taxon>Fungi incertae sedis</taxon>
        <taxon>Mucoromycota</taxon>
        <taxon>Glomeromycotina</taxon>
        <taxon>Glomeromycetes</taxon>
        <taxon>Diversisporales</taxon>
        <taxon>Gigasporaceae</taxon>
        <taxon>Racocetra</taxon>
    </lineage>
</organism>
<dbReference type="PANTHER" id="PTHR10183:SF379">
    <property type="entry name" value="CALPAIN-5"/>
    <property type="match status" value="1"/>
</dbReference>
<evidence type="ECO:0000256" key="6">
    <source>
        <dbReference type="PROSITE-ProRule" id="PRU00239"/>
    </source>
</evidence>
<evidence type="ECO:0000256" key="7">
    <source>
        <dbReference type="SAM" id="Coils"/>
    </source>
</evidence>
<evidence type="ECO:0000313" key="9">
    <source>
        <dbReference type="EMBL" id="CAG8776373.1"/>
    </source>
</evidence>
<keyword evidence="7" id="KW-0175">Coiled coil</keyword>
<dbReference type="AlphaFoldDB" id="A0A9N9JFN6"/>
<dbReference type="EMBL" id="CAJVPZ010049749">
    <property type="protein sequence ID" value="CAG8776373.1"/>
    <property type="molecule type" value="Genomic_DNA"/>
</dbReference>
<dbReference type="SUPFAM" id="SSF54001">
    <property type="entry name" value="Cysteine proteinases"/>
    <property type="match status" value="1"/>
</dbReference>
<dbReference type="Pfam" id="PF00648">
    <property type="entry name" value="Peptidase_C2"/>
    <property type="match status" value="1"/>
</dbReference>
<accession>A0A9N9JFN6</accession>
<feature type="non-terminal residue" evidence="9">
    <location>
        <position position="130"/>
    </location>
</feature>
<dbReference type="PRINTS" id="PR00704">
    <property type="entry name" value="CALPAIN"/>
</dbReference>
<comment type="similarity">
    <text evidence="1">Belongs to the peptidase C2 family.</text>
</comment>
<comment type="caution">
    <text evidence="6">Lacks conserved residue(s) required for the propagation of feature annotation.</text>
</comment>
<dbReference type="PROSITE" id="PS50203">
    <property type="entry name" value="CALPAIN_CAT"/>
    <property type="match status" value="1"/>
</dbReference>
<proteinExistence type="inferred from homology"/>
<dbReference type="InterPro" id="IPR000169">
    <property type="entry name" value="Pept_cys_AS"/>
</dbReference>
<dbReference type="PROSITE" id="PS00139">
    <property type="entry name" value="THIOL_PROTEASE_CYS"/>
    <property type="match status" value="1"/>
</dbReference>
<dbReference type="InterPro" id="IPR038765">
    <property type="entry name" value="Papain-like_cys_pep_sf"/>
</dbReference>